<evidence type="ECO:0000313" key="1">
    <source>
        <dbReference type="EnsemblMetazoa" id="GPAI035205-PA"/>
    </source>
</evidence>
<sequence>MHFSKSHDDYHALTQSSSRRGGEGLAMVSSIGVAPAAAAAAAAVSSTTGSCVIINFPLLLSDVVTFSYSLSEVLGFAVQSNSVELTCSPAAGRAFPIFELPCKDVDGRHCLSLDKANSETD</sequence>
<organism evidence="1 2">
    <name type="scientific">Glossina pallidipes</name>
    <name type="common">Tsetse fly</name>
    <dbReference type="NCBI Taxonomy" id="7398"/>
    <lineage>
        <taxon>Eukaryota</taxon>
        <taxon>Metazoa</taxon>
        <taxon>Ecdysozoa</taxon>
        <taxon>Arthropoda</taxon>
        <taxon>Hexapoda</taxon>
        <taxon>Insecta</taxon>
        <taxon>Pterygota</taxon>
        <taxon>Neoptera</taxon>
        <taxon>Endopterygota</taxon>
        <taxon>Diptera</taxon>
        <taxon>Brachycera</taxon>
        <taxon>Muscomorpha</taxon>
        <taxon>Hippoboscoidea</taxon>
        <taxon>Glossinidae</taxon>
        <taxon>Glossina</taxon>
    </lineage>
</organism>
<reference evidence="1" key="2">
    <citation type="submission" date="2020-05" db="UniProtKB">
        <authorList>
            <consortium name="EnsemblMetazoa"/>
        </authorList>
    </citation>
    <scope>IDENTIFICATION</scope>
    <source>
        <strain evidence="1">IAEA</strain>
    </source>
</reference>
<dbReference type="EnsemblMetazoa" id="GPAI035205-RA">
    <property type="protein sequence ID" value="GPAI035205-PA"/>
    <property type="gene ID" value="GPAI035205"/>
</dbReference>
<name>A0A1B0A5N7_GLOPL</name>
<keyword evidence="2" id="KW-1185">Reference proteome</keyword>
<dbReference type="Proteomes" id="UP000092445">
    <property type="component" value="Unassembled WGS sequence"/>
</dbReference>
<proteinExistence type="predicted"/>
<evidence type="ECO:0000313" key="2">
    <source>
        <dbReference type="Proteomes" id="UP000092445"/>
    </source>
</evidence>
<reference evidence="2" key="1">
    <citation type="submission" date="2014-03" db="EMBL/GenBank/DDBJ databases">
        <authorList>
            <person name="Aksoy S."/>
            <person name="Warren W."/>
            <person name="Wilson R.K."/>
        </authorList>
    </citation>
    <scope>NUCLEOTIDE SEQUENCE [LARGE SCALE GENOMIC DNA]</scope>
    <source>
        <strain evidence="2">IAEA</strain>
    </source>
</reference>
<dbReference type="VEuPathDB" id="VectorBase:GPAI035205"/>
<accession>A0A1B0A5N7</accession>
<dbReference type="AlphaFoldDB" id="A0A1B0A5N7"/>
<protein>
    <submittedName>
        <fullName evidence="1">Uncharacterized protein</fullName>
    </submittedName>
</protein>